<dbReference type="SUPFAM" id="SSF52172">
    <property type="entry name" value="CheY-like"/>
    <property type="match status" value="1"/>
</dbReference>
<accession>A0A6P1VUR0</accession>
<keyword evidence="4" id="KW-1185">Reference proteome</keyword>
<dbReference type="PANTHER" id="PTHR44520">
    <property type="entry name" value="RESPONSE REGULATOR RCP1-RELATED"/>
    <property type="match status" value="1"/>
</dbReference>
<protein>
    <submittedName>
        <fullName evidence="3">Response regulator</fullName>
    </submittedName>
</protein>
<reference evidence="3 4" key="1">
    <citation type="submission" date="2019-11" db="EMBL/GenBank/DDBJ databases">
        <title>Spirosoma endbachense sp. nov., isolated from a natural salt meadow.</title>
        <authorList>
            <person name="Rojas J."/>
            <person name="Ambika Manirajan B."/>
            <person name="Ratering S."/>
            <person name="Suarez C."/>
            <person name="Geissler-Plaum R."/>
            <person name="Schnell S."/>
        </authorList>
    </citation>
    <scope>NUCLEOTIDE SEQUENCE [LARGE SCALE GENOMIC DNA]</scope>
    <source>
        <strain evidence="3 4">I-24</strain>
    </source>
</reference>
<feature type="domain" description="Response regulatory" evidence="2">
    <location>
        <begin position="8"/>
        <end position="130"/>
    </location>
</feature>
<evidence type="ECO:0000256" key="1">
    <source>
        <dbReference type="PROSITE-ProRule" id="PRU00169"/>
    </source>
</evidence>
<dbReference type="Proteomes" id="UP000464577">
    <property type="component" value="Chromosome"/>
</dbReference>
<evidence type="ECO:0000313" key="4">
    <source>
        <dbReference type="Proteomes" id="UP000464577"/>
    </source>
</evidence>
<dbReference type="InterPro" id="IPR052893">
    <property type="entry name" value="TCS_response_regulator"/>
</dbReference>
<dbReference type="AlphaFoldDB" id="A0A6P1VUR0"/>
<dbReference type="KEGG" id="senf:GJR95_08830"/>
<dbReference type="PROSITE" id="PS50110">
    <property type="entry name" value="RESPONSE_REGULATORY"/>
    <property type="match status" value="1"/>
</dbReference>
<sequence length="148" mass="16712">MLPLKLFPILVIDDDPLLTDVVVRSAKKGFPEATFTHMLTATEAISYIKNLNGQGPKLIILDLNLSDTLSGFDFLTFLQGHSQARLVPVIVLTVSQASEDIEEAYQLGGTSFTNKPFSSQEWIIYFDVLRNYWYKTAKMPDIVFHKVE</sequence>
<keyword evidence="1" id="KW-0597">Phosphoprotein</keyword>
<evidence type="ECO:0000259" key="2">
    <source>
        <dbReference type="PROSITE" id="PS50110"/>
    </source>
</evidence>
<dbReference type="Gene3D" id="3.40.50.2300">
    <property type="match status" value="1"/>
</dbReference>
<proteinExistence type="predicted"/>
<name>A0A6P1VUR0_9BACT</name>
<dbReference type="InterPro" id="IPR001789">
    <property type="entry name" value="Sig_transdc_resp-reg_receiver"/>
</dbReference>
<evidence type="ECO:0000313" key="3">
    <source>
        <dbReference type="EMBL" id="QHV95116.1"/>
    </source>
</evidence>
<organism evidence="3 4">
    <name type="scientific">Spirosoma endbachense</name>
    <dbReference type="NCBI Taxonomy" id="2666025"/>
    <lineage>
        <taxon>Bacteria</taxon>
        <taxon>Pseudomonadati</taxon>
        <taxon>Bacteroidota</taxon>
        <taxon>Cytophagia</taxon>
        <taxon>Cytophagales</taxon>
        <taxon>Cytophagaceae</taxon>
        <taxon>Spirosoma</taxon>
    </lineage>
</organism>
<dbReference type="Pfam" id="PF00072">
    <property type="entry name" value="Response_reg"/>
    <property type="match status" value="1"/>
</dbReference>
<dbReference type="PANTHER" id="PTHR44520:SF1">
    <property type="entry name" value="TWO-COMPONENT SYSTEM REGULATORY PROTEIN"/>
    <property type="match status" value="1"/>
</dbReference>
<dbReference type="EMBL" id="CP045997">
    <property type="protein sequence ID" value="QHV95116.1"/>
    <property type="molecule type" value="Genomic_DNA"/>
</dbReference>
<dbReference type="SMART" id="SM00448">
    <property type="entry name" value="REC"/>
    <property type="match status" value="1"/>
</dbReference>
<feature type="modified residue" description="4-aspartylphosphate" evidence="1">
    <location>
        <position position="62"/>
    </location>
</feature>
<dbReference type="InterPro" id="IPR011006">
    <property type="entry name" value="CheY-like_superfamily"/>
</dbReference>
<gene>
    <name evidence="3" type="ORF">GJR95_08830</name>
</gene>
<dbReference type="GO" id="GO:0000160">
    <property type="term" value="P:phosphorelay signal transduction system"/>
    <property type="evidence" value="ECO:0007669"/>
    <property type="project" value="InterPro"/>
</dbReference>